<dbReference type="PIRSF" id="PIRSF006232">
    <property type="entry name" value="Pirin"/>
    <property type="match status" value="1"/>
</dbReference>
<dbReference type="InterPro" id="IPR012093">
    <property type="entry name" value="Pirin"/>
</dbReference>
<feature type="binding site" evidence="2">
    <location>
        <position position="103"/>
    </location>
    <ligand>
        <name>Fe cation</name>
        <dbReference type="ChEBI" id="CHEBI:24875"/>
    </ligand>
</feature>
<dbReference type="CDD" id="cd02247">
    <property type="entry name" value="cupin_pirin_C"/>
    <property type="match status" value="1"/>
</dbReference>
<gene>
    <name evidence="6" type="ORF">ABLV49_06265</name>
</gene>
<evidence type="ECO:0000259" key="4">
    <source>
        <dbReference type="Pfam" id="PF02678"/>
    </source>
</evidence>
<dbReference type="InterPro" id="IPR014710">
    <property type="entry name" value="RmlC-like_jellyroll"/>
</dbReference>
<dbReference type="PANTHER" id="PTHR13903:SF8">
    <property type="entry name" value="PIRIN"/>
    <property type="match status" value="1"/>
</dbReference>
<dbReference type="InterPro" id="IPR008778">
    <property type="entry name" value="Pirin_C_dom"/>
</dbReference>
<comment type="cofactor">
    <cofactor evidence="2">
        <name>Fe cation</name>
        <dbReference type="ChEBI" id="CHEBI:24875"/>
    </cofactor>
    <text evidence="2">Binds 1 Fe cation per subunit.</text>
</comment>
<dbReference type="GO" id="GO:0046872">
    <property type="term" value="F:metal ion binding"/>
    <property type="evidence" value="ECO:0007669"/>
    <property type="project" value="UniProtKB-KW"/>
</dbReference>
<dbReference type="Pfam" id="PF05726">
    <property type="entry name" value="Pirin_C"/>
    <property type="match status" value="1"/>
</dbReference>
<dbReference type="SUPFAM" id="SSF51182">
    <property type="entry name" value="RmlC-like cupins"/>
    <property type="match status" value="1"/>
</dbReference>
<dbReference type="InterPro" id="IPR003829">
    <property type="entry name" value="Pirin_N_dom"/>
</dbReference>
<dbReference type="CDD" id="cd02909">
    <property type="entry name" value="cupin_pirin_N"/>
    <property type="match status" value="1"/>
</dbReference>
<organism evidence="6">
    <name type="scientific">Polaromonas hydrogenivorans</name>
    <dbReference type="NCBI Taxonomy" id="335476"/>
    <lineage>
        <taxon>Bacteria</taxon>
        <taxon>Pseudomonadati</taxon>
        <taxon>Pseudomonadota</taxon>
        <taxon>Betaproteobacteria</taxon>
        <taxon>Burkholderiales</taxon>
        <taxon>Comamonadaceae</taxon>
        <taxon>Polaromonas</taxon>
    </lineage>
</organism>
<evidence type="ECO:0000313" key="6">
    <source>
        <dbReference type="EMBL" id="XBP71399.1"/>
    </source>
</evidence>
<dbReference type="RefSeq" id="WP_349280777.1">
    <property type="nucleotide sequence ID" value="NZ_CBCSCU010000001.1"/>
</dbReference>
<keyword evidence="2" id="KW-0479">Metal-binding</keyword>
<sequence length="304" mass="32793">MSIDIKLTGHDKDLGGGFVVSRLLPAATRQSVGPFIFFDHFGPFTVQADANHDVRPHPHIGLATVTYLFEGAMLHRDSLGSVQRIEPGAINWMTAGRGIVHSERAPDDLRGKVYQQHGLQLWAALPRAHEEAEPGFVHTPAADIPVVPMGASEVRVLIGEAFGHASPVRTFSKTVYLDIRLAAGERIDLPPLADELALYGVEGDLQVDGEAVAVRTLAVLAPDAVTQISANAPARFVVIGGDKLDGKRFIWWNFVSSSKERIAQAGDDWAAQRMGQIAGDAEFIPLPERKPALAEPAAPKAPYL</sequence>
<comment type="similarity">
    <text evidence="1 3">Belongs to the pirin family.</text>
</comment>
<feature type="binding site" evidence="2">
    <location>
        <position position="59"/>
    </location>
    <ligand>
        <name>Fe cation</name>
        <dbReference type="ChEBI" id="CHEBI:24875"/>
    </ligand>
</feature>
<protein>
    <submittedName>
        <fullName evidence="6">Pirin family protein</fullName>
    </submittedName>
</protein>
<evidence type="ECO:0000259" key="5">
    <source>
        <dbReference type="Pfam" id="PF05726"/>
    </source>
</evidence>
<feature type="domain" description="Pirin C-terminal" evidence="5">
    <location>
        <begin position="176"/>
        <end position="274"/>
    </location>
</feature>
<feature type="domain" description="Pirin N-terminal" evidence="4">
    <location>
        <begin position="20"/>
        <end position="122"/>
    </location>
</feature>
<evidence type="ECO:0000256" key="3">
    <source>
        <dbReference type="RuleBase" id="RU003457"/>
    </source>
</evidence>
<dbReference type="EMBL" id="CP157675">
    <property type="protein sequence ID" value="XBP71399.1"/>
    <property type="molecule type" value="Genomic_DNA"/>
</dbReference>
<reference evidence="6" key="1">
    <citation type="submission" date="2024-05" db="EMBL/GenBank/DDBJ databases">
        <authorList>
            <person name="Bunk B."/>
            <person name="Swiderski J."/>
            <person name="Sproer C."/>
            <person name="Thiel V."/>
        </authorList>
    </citation>
    <scope>NUCLEOTIDE SEQUENCE</scope>
    <source>
        <strain evidence="6">DSM 17735</strain>
    </source>
</reference>
<evidence type="ECO:0000256" key="2">
    <source>
        <dbReference type="PIRSR" id="PIRSR006232-1"/>
    </source>
</evidence>
<evidence type="ECO:0000256" key="1">
    <source>
        <dbReference type="ARBA" id="ARBA00008416"/>
    </source>
</evidence>
<feature type="binding site" evidence="2">
    <location>
        <position position="101"/>
    </location>
    <ligand>
        <name>Fe cation</name>
        <dbReference type="ChEBI" id="CHEBI:24875"/>
    </ligand>
</feature>
<feature type="binding site" evidence="2">
    <location>
        <position position="57"/>
    </location>
    <ligand>
        <name>Fe cation</name>
        <dbReference type="ChEBI" id="CHEBI:24875"/>
    </ligand>
</feature>
<dbReference type="Gene3D" id="2.60.120.10">
    <property type="entry name" value="Jelly Rolls"/>
    <property type="match status" value="2"/>
</dbReference>
<keyword evidence="2" id="KW-0408">Iron</keyword>
<dbReference type="Pfam" id="PF02678">
    <property type="entry name" value="Pirin"/>
    <property type="match status" value="1"/>
</dbReference>
<dbReference type="PANTHER" id="PTHR13903">
    <property type="entry name" value="PIRIN-RELATED"/>
    <property type="match status" value="1"/>
</dbReference>
<name>A0AAU7LUS7_9BURK</name>
<proteinExistence type="inferred from homology"/>
<accession>A0AAU7LUS7</accession>
<dbReference type="AlphaFoldDB" id="A0AAU7LUS7"/>
<dbReference type="InterPro" id="IPR011051">
    <property type="entry name" value="RmlC_Cupin_sf"/>
</dbReference>